<dbReference type="HOGENOM" id="CLU_1721721_0_0_1"/>
<accession>H2YZQ9</accession>
<sequence length="152" mass="17068">MQCVLFDVEQNKCSVASLLPVQCTNPVMTSFRSRVYVTCNDVSQTAAGFRCFENDLNFDRWTEISKPLSLNLSAYITNDISHENLSRLITKSPLSCTAVNNSILVTMLVGNVTISQYYDVASSRWKASLKSAKLNKNADFPIKDFHVLVFNK</sequence>
<reference evidence="2" key="1">
    <citation type="submission" date="2003-08" db="EMBL/GenBank/DDBJ databases">
        <authorList>
            <person name="Birren B."/>
            <person name="Nusbaum C."/>
            <person name="Abebe A."/>
            <person name="Abouelleil A."/>
            <person name="Adekoya E."/>
            <person name="Ait-zahra M."/>
            <person name="Allen N."/>
            <person name="Allen T."/>
            <person name="An P."/>
            <person name="Anderson M."/>
            <person name="Anderson S."/>
            <person name="Arachchi H."/>
            <person name="Armbruster J."/>
            <person name="Bachantsang P."/>
            <person name="Baldwin J."/>
            <person name="Barry A."/>
            <person name="Bayul T."/>
            <person name="Blitshsteyn B."/>
            <person name="Bloom T."/>
            <person name="Blye J."/>
            <person name="Boguslavskiy L."/>
            <person name="Borowsky M."/>
            <person name="Boukhgalter B."/>
            <person name="Brunache A."/>
            <person name="Butler J."/>
            <person name="Calixte N."/>
            <person name="Calvo S."/>
            <person name="Camarata J."/>
            <person name="Campo K."/>
            <person name="Chang J."/>
            <person name="Cheshatsang Y."/>
            <person name="Citroen M."/>
            <person name="Collymore A."/>
            <person name="Considine T."/>
            <person name="Cook A."/>
            <person name="Cooke P."/>
            <person name="Corum B."/>
            <person name="Cuomo C."/>
            <person name="David R."/>
            <person name="Dawoe T."/>
            <person name="Degray S."/>
            <person name="Dodge S."/>
            <person name="Dooley K."/>
            <person name="Dorje P."/>
            <person name="Dorjee K."/>
            <person name="Dorris L."/>
            <person name="Duffey N."/>
            <person name="Dupes A."/>
            <person name="Elkins T."/>
            <person name="Engels R."/>
            <person name="Erickson J."/>
            <person name="Farina A."/>
            <person name="Faro S."/>
            <person name="Ferreira P."/>
            <person name="Fischer H."/>
            <person name="Fitzgerald M."/>
            <person name="Foley K."/>
            <person name="Gage D."/>
            <person name="Galagan J."/>
            <person name="Gearin G."/>
            <person name="Gnerre S."/>
            <person name="Gnirke A."/>
            <person name="Goyette A."/>
            <person name="Graham J."/>
            <person name="Grandbois E."/>
            <person name="Gyaltsen K."/>
            <person name="Hafez N."/>
            <person name="Hagopian D."/>
            <person name="Hagos B."/>
            <person name="Hall J."/>
            <person name="Hatcher B."/>
            <person name="Heller A."/>
            <person name="Higgins H."/>
            <person name="Honan T."/>
            <person name="Horn A."/>
            <person name="Houde N."/>
            <person name="Hughes L."/>
            <person name="Hulme W."/>
            <person name="Husby E."/>
            <person name="Iliev I."/>
            <person name="Jaffe D."/>
            <person name="Jones C."/>
            <person name="Kamal M."/>
            <person name="Kamat A."/>
            <person name="Kamvysselis M."/>
            <person name="Karlsson E."/>
            <person name="Kells C."/>
            <person name="Kieu A."/>
            <person name="Kisner P."/>
            <person name="Kodira C."/>
            <person name="Kulbokas E."/>
            <person name="Labutti K."/>
            <person name="Lama D."/>
            <person name="Landers T."/>
            <person name="Leger J."/>
            <person name="Levine S."/>
            <person name="Lewis D."/>
            <person name="Lewis T."/>
            <person name="Lindblad-toh K."/>
            <person name="Liu X."/>
            <person name="Lokyitsang T."/>
            <person name="Lokyitsang Y."/>
            <person name="Lucien O."/>
            <person name="Lui A."/>
            <person name="Ma L.J."/>
            <person name="Mabbitt R."/>
            <person name="Macdonald J."/>
            <person name="Maclean C."/>
            <person name="Major J."/>
            <person name="Manning J."/>
            <person name="Marabella R."/>
            <person name="Maru K."/>
            <person name="Matthews C."/>
            <person name="Mauceli E."/>
            <person name="Mccarthy M."/>
            <person name="Mcdonough S."/>
            <person name="Mcghee T."/>
            <person name="Meldrim J."/>
            <person name="Meneus L."/>
            <person name="Mesirov J."/>
            <person name="Mihalev A."/>
            <person name="Mihova T."/>
            <person name="Mikkelsen T."/>
            <person name="Mlenga V."/>
            <person name="Moru K."/>
            <person name="Mozes J."/>
            <person name="Mulrain L."/>
            <person name="Munson G."/>
            <person name="Naylor J."/>
            <person name="Newes C."/>
            <person name="Nguyen C."/>
            <person name="Nguyen N."/>
            <person name="Nguyen T."/>
            <person name="Nicol R."/>
            <person name="Nielsen C."/>
            <person name="Nizzari M."/>
            <person name="Norbu C."/>
            <person name="Norbu N."/>
            <person name="O'donnell P."/>
            <person name="Okoawo O."/>
            <person name="O'leary S."/>
            <person name="Omotosho B."/>
            <person name="O'neill K."/>
            <person name="Osman S."/>
            <person name="Parker S."/>
            <person name="Perrin D."/>
            <person name="Phunkhang P."/>
            <person name="Piqani B."/>
            <person name="Purcell S."/>
            <person name="Rachupka T."/>
            <person name="Ramasamy U."/>
            <person name="Rameau R."/>
            <person name="Ray V."/>
            <person name="Raymond C."/>
            <person name="Retta R."/>
            <person name="Richardson S."/>
            <person name="Rise C."/>
            <person name="Rodriguez J."/>
            <person name="Rogers J."/>
            <person name="Rogov P."/>
            <person name="Rutman M."/>
            <person name="Schupbach R."/>
            <person name="Seaman C."/>
            <person name="Settipalli S."/>
            <person name="Sharpe T."/>
            <person name="Sheridan J."/>
            <person name="Sherpa N."/>
            <person name="Shi J."/>
            <person name="Smirnov S."/>
            <person name="Smith C."/>
            <person name="Sougnez C."/>
            <person name="Spencer B."/>
            <person name="Stalker J."/>
            <person name="Stange-thomann N."/>
            <person name="Stavropoulos S."/>
            <person name="Stetson K."/>
            <person name="Stone C."/>
            <person name="Stone S."/>
            <person name="Stubbs M."/>
            <person name="Talamas J."/>
            <person name="Tchuinga P."/>
            <person name="Tenzing P."/>
            <person name="Tesfaye S."/>
            <person name="Theodore J."/>
            <person name="Thoulutsang Y."/>
            <person name="Topham K."/>
            <person name="Towey S."/>
            <person name="Tsamla T."/>
            <person name="Tsomo N."/>
            <person name="Vallee D."/>
            <person name="Vassiliev H."/>
            <person name="Venkataraman V."/>
            <person name="Vinson J."/>
            <person name="Vo A."/>
            <person name="Wade C."/>
            <person name="Wang S."/>
            <person name="Wangchuk T."/>
            <person name="Wangdi T."/>
            <person name="Whittaker C."/>
            <person name="Wilkinson J."/>
            <person name="Wu Y."/>
            <person name="Wyman D."/>
            <person name="Yadav S."/>
            <person name="Yang S."/>
            <person name="Yang X."/>
            <person name="Yeager S."/>
            <person name="Yee E."/>
            <person name="Young G."/>
            <person name="Zainoun J."/>
            <person name="Zembeck L."/>
            <person name="Zimmer A."/>
            <person name="Zody M."/>
            <person name="Lander E."/>
        </authorList>
    </citation>
    <scope>NUCLEOTIDE SEQUENCE [LARGE SCALE GENOMIC DNA]</scope>
</reference>
<reference evidence="1" key="3">
    <citation type="submission" date="2025-09" db="UniProtKB">
        <authorList>
            <consortium name="Ensembl"/>
        </authorList>
    </citation>
    <scope>IDENTIFICATION</scope>
</reference>
<dbReference type="Ensembl" id="ENSCSAVT00000010952.1">
    <property type="protein sequence ID" value="ENSCSAVP00000010821.1"/>
    <property type="gene ID" value="ENSCSAVG00000006348.1"/>
</dbReference>
<dbReference type="AlphaFoldDB" id="H2YZQ9"/>
<evidence type="ECO:0000313" key="2">
    <source>
        <dbReference type="Proteomes" id="UP000007875"/>
    </source>
</evidence>
<reference evidence="1" key="2">
    <citation type="submission" date="2025-08" db="UniProtKB">
        <authorList>
            <consortium name="Ensembl"/>
        </authorList>
    </citation>
    <scope>IDENTIFICATION</scope>
</reference>
<keyword evidence="2" id="KW-1185">Reference proteome</keyword>
<dbReference type="InParanoid" id="H2YZQ9"/>
<dbReference type="Proteomes" id="UP000007875">
    <property type="component" value="Unassembled WGS sequence"/>
</dbReference>
<name>H2YZQ9_CIOSA</name>
<evidence type="ECO:0000313" key="1">
    <source>
        <dbReference type="Ensembl" id="ENSCSAVP00000010821.1"/>
    </source>
</evidence>
<protein>
    <submittedName>
        <fullName evidence="1">Uncharacterized protein</fullName>
    </submittedName>
</protein>
<proteinExistence type="predicted"/>
<organism evidence="1 2">
    <name type="scientific">Ciona savignyi</name>
    <name type="common">Pacific transparent sea squirt</name>
    <dbReference type="NCBI Taxonomy" id="51511"/>
    <lineage>
        <taxon>Eukaryota</taxon>
        <taxon>Metazoa</taxon>
        <taxon>Chordata</taxon>
        <taxon>Tunicata</taxon>
        <taxon>Ascidiacea</taxon>
        <taxon>Phlebobranchia</taxon>
        <taxon>Cionidae</taxon>
        <taxon>Ciona</taxon>
    </lineage>
</organism>